<sequence length="475" mass="52355">MSKKTLNKTNLEALGADRLAALLIEVSTGSADIKRRLRLELSHNLGVSELAHEVRKRLLSLRKATSYVGWRKRKALIKDLDTQATMIVDQIATDNPTIAFDLLWQFIEIAPSIYERVDDSNGDVGEVFQAARARFAGIAQGALLDPVALADRVWTAIQDNGYGEWDGIITLLAPALGASGLARLTANVEAYAAAPEPEAATDHDAIVFLRQLRGGADYAAEHKARFVKSCLQDIAEAVGDTAAYIAQFSDTDLERKDTSAEVALLLLSENRAQDALDLLLAADQTENTFGQTAWDDAYIATLIALGRVDDAQSHRWDCFIATLSMQHLRDYLRLLPDFEDVEAEDKAKTHVRAYPDVSTALTFCLEWPDLLTAAQVIEARADELNGDLYGLLTPAAEALRLRHPLAAVLLWRAMIDYALSQGRATRYGHAADHLSDCAALDAEITDYGTFPTHARYLHTLQTRHDRKTSFWAKLG</sequence>
<reference evidence="1 2" key="1">
    <citation type="submission" date="2024-04" db="EMBL/GenBank/DDBJ databases">
        <title>Phylogenomic analyses of a clade within the roseobacter group suggest taxonomic reassignments of species of the genera Aestuariivita, Citreicella, Loktanella, Nautella, Pelagibaca, Ruegeria, Thalassobius, Thiobacimonas and Tropicibacter, and the proposal o.</title>
        <authorList>
            <person name="Jeon C.O."/>
        </authorList>
    </citation>
    <scope>NUCLEOTIDE SEQUENCE [LARGE SCALE GENOMIC DNA]</scope>
    <source>
        <strain evidence="1 2">G8-12</strain>
    </source>
</reference>
<dbReference type="KEGG" id="yag:AABB28_16400"/>
<dbReference type="Proteomes" id="UP001451782">
    <property type="component" value="Chromosome"/>
</dbReference>
<name>A0AAN0M1G7_9RHOB</name>
<proteinExistence type="predicted"/>
<evidence type="ECO:0000313" key="2">
    <source>
        <dbReference type="Proteomes" id="UP001451782"/>
    </source>
</evidence>
<evidence type="ECO:0000313" key="1">
    <source>
        <dbReference type="EMBL" id="WZU63409.1"/>
    </source>
</evidence>
<dbReference type="EMBL" id="CP151762">
    <property type="protein sequence ID" value="WZU63409.1"/>
    <property type="molecule type" value="Genomic_DNA"/>
</dbReference>
<dbReference type="InterPro" id="IPR049245">
    <property type="entry name" value="DUF6880"/>
</dbReference>
<organism evidence="1 2">
    <name type="scientific">Yoonia algicola</name>
    <dbReference type="NCBI Taxonomy" id="3137368"/>
    <lineage>
        <taxon>Bacteria</taxon>
        <taxon>Pseudomonadati</taxon>
        <taxon>Pseudomonadota</taxon>
        <taxon>Alphaproteobacteria</taxon>
        <taxon>Rhodobacterales</taxon>
        <taxon>Paracoccaceae</taxon>
        <taxon>Yoonia</taxon>
    </lineage>
</organism>
<dbReference type="Pfam" id="PF21810">
    <property type="entry name" value="DUF6880"/>
    <property type="match status" value="1"/>
</dbReference>
<dbReference type="AlphaFoldDB" id="A0AAN0M1G7"/>
<accession>A0AAN0M1G7</accession>
<gene>
    <name evidence="1" type="ORF">AABB28_16400</name>
</gene>
<dbReference type="RefSeq" id="WP_342069791.1">
    <property type="nucleotide sequence ID" value="NZ_CP151762.1"/>
</dbReference>
<protein>
    <submittedName>
        <fullName evidence="1">DUF6880 family protein</fullName>
    </submittedName>
</protein>
<keyword evidence="2" id="KW-1185">Reference proteome</keyword>